<dbReference type="PANTHER" id="PTHR42852">
    <property type="entry name" value="THIOL:DISULFIDE INTERCHANGE PROTEIN DSBE"/>
    <property type="match status" value="1"/>
</dbReference>
<dbReference type="AlphaFoldDB" id="A0A1J5T124"/>
<sequence length="307" mass="34248">MHEHSTGVDRMRTESTTSMFGLDISRTVIWPALSILICLFPLAGLSATLGNIKAVPHLDSAGQDAYREFLASGKHRAFAIAPGGAWSWKSEEATVQSASDSALQTCRDDSGQACIVYALDDHVVFDAHAWAGLWGPYLNLDQANRAHVGPDRDERFFNLAFTDASGRRITLSELRGKVVLLHFWGSWCLPCRSEMPDLQRLHQLLEPSADIQMILLQVQENFEISRHWMLEQHLKLPLFDSGIRTKGMDMLSLANGLKTRDRDIAPAFPTTYILDKHGVVVFSNIGPVARWPQYLPLLRDVAARSGK</sequence>
<feature type="transmembrane region" description="Helical" evidence="5">
    <location>
        <begin position="28"/>
        <end position="49"/>
    </location>
</feature>
<dbReference type="InterPro" id="IPR000866">
    <property type="entry name" value="AhpC/TSA"/>
</dbReference>
<comment type="subcellular location">
    <subcellularLocation>
        <location evidence="1">Cell envelope</location>
    </subcellularLocation>
</comment>
<dbReference type="PROSITE" id="PS51352">
    <property type="entry name" value="THIOREDOXIN_2"/>
    <property type="match status" value="1"/>
</dbReference>
<comment type="caution">
    <text evidence="7">The sequence shown here is derived from an EMBL/GenBank/DDBJ whole genome shotgun (WGS) entry which is preliminary data.</text>
</comment>
<dbReference type="SUPFAM" id="SSF52833">
    <property type="entry name" value="Thioredoxin-like"/>
    <property type="match status" value="1"/>
</dbReference>
<proteinExistence type="predicted"/>
<keyword evidence="3" id="KW-1015">Disulfide bond</keyword>
<feature type="domain" description="Thioredoxin" evidence="6">
    <location>
        <begin position="150"/>
        <end position="303"/>
    </location>
</feature>
<dbReference type="InterPro" id="IPR013766">
    <property type="entry name" value="Thioredoxin_domain"/>
</dbReference>
<dbReference type="CDD" id="cd02966">
    <property type="entry name" value="TlpA_like_family"/>
    <property type="match status" value="1"/>
</dbReference>
<evidence type="ECO:0000256" key="3">
    <source>
        <dbReference type="ARBA" id="ARBA00023157"/>
    </source>
</evidence>
<keyword evidence="5" id="KW-0812">Transmembrane</keyword>
<accession>A0A1J5T124</accession>
<dbReference type="Pfam" id="PF00578">
    <property type="entry name" value="AhpC-TSA"/>
    <property type="match status" value="1"/>
</dbReference>
<dbReference type="PROSITE" id="PS00194">
    <property type="entry name" value="THIOREDOXIN_1"/>
    <property type="match status" value="1"/>
</dbReference>
<dbReference type="GO" id="GO:0016491">
    <property type="term" value="F:oxidoreductase activity"/>
    <property type="evidence" value="ECO:0007669"/>
    <property type="project" value="InterPro"/>
</dbReference>
<dbReference type="InterPro" id="IPR050553">
    <property type="entry name" value="Thioredoxin_ResA/DsbE_sf"/>
</dbReference>
<dbReference type="EMBL" id="MLJW01000011">
    <property type="protein sequence ID" value="OIR14546.1"/>
    <property type="molecule type" value="Genomic_DNA"/>
</dbReference>
<evidence type="ECO:0000256" key="2">
    <source>
        <dbReference type="ARBA" id="ARBA00022748"/>
    </source>
</evidence>
<keyword evidence="5" id="KW-0472">Membrane</keyword>
<gene>
    <name evidence="7" type="primary">resA_5</name>
    <name evidence="7" type="ORF">GALL_43470</name>
</gene>
<protein>
    <submittedName>
        <fullName evidence="7">Thiol-disulfide oxidoreductase ResA</fullName>
    </submittedName>
</protein>
<keyword evidence="5" id="KW-1133">Transmembrane helix</keyword>
<dbReference type="InterPro" id="IPR017937">
    <property type="entry name" value="Thioredoxin_CS"/>
</dbReference>
<evidence type="ECO:0000313" key="7">
    <source>
        <dbReference type="EMBL" id="OIR14546.1"/>
    </source>
</evidence>
<dbReference type="Gene3D" id="3.40.30.10">
    <property type="entry name" value="Glutaredoxin"/>
    <property type="match status" value="1"/>
</dbReference>
<dbReference type="GO" id="GO:0017004">
    <property type="term" value="P:cytochrome complex assembly"/>
    <property type="evidence" value="ECO:0007669"/>
    <property type="project" value="UniProtKB-KW"/>
</dbReference>
<reference evidence="7" key="1">
    <citation type="submission" date="2016-10" db="EMBL/GenBank/DDBJ databases">
        <title>Sequence of Gallionella enrichment culture.</title>
        <authorList>
            <person name="Poehlein A."/>
            <person name="Muehling M."/>
            <person name="Daniel R."/>
        </authorList>
    </citation>
    <scope>NUCLEOTIDE SEQUENCE</scope>
</reference>
<evidence type="ECO:0000256" key="4">
    <source>
        <dbReference type="ARBA" id="ARBA00023284"/>
    </source>
</evidence>
<organism evidence="7">
    <name type="scientific">mine drainage metagenome</name>
    <dbReference type="NCBI Taxonomy" id="410659"/>
    <lineage>
        <taxon>unclassified sequences</taxon>
        <taxon>metagenomes</taxon>
        <taxon>ecological metagenomes</taxon>
    </lineage>
</organism>
<name>A0A1J5T124_9ZZZZ</name>
<evidence type="ECO:0000256" key="1">
    <source>
        <dbReference type="ARBA" id="ARBA00004196"/>
    </source>
</evidence>
<evidence type="ECO:0000256" key="5">
    <source>
        <dbReference type="SAM" id="Phobius"/>
    </source>
</evidence>
<dbReference type="PANTHER" id="PTHR42852:SF6">
    <property type="entry name" value="THIOL:DISULFIDE INTERCHANGE PROTEIN DSBE"/>
    <property type="match status" value="1"/>
</dbReference>
<keyword evidence="2" id="KW-0201">Cytochrome c-type biogenesis</keyword>
<dbReference type="GO" id="GO:0016209">
    <property type="term" value="F:antioxidant activity"/>
    <property type="evidence" value="ECO:0007669"/>
    <property type="project" value="InterPro"/>
</dbReference>
<evidence type="ECO:0000259" key="6">
    <source>
        <dbReference type="PROSITE" id="PS51352"/>
    </source>
</evidence>
<keyword evidence="4" id="KW-0676">Redox-active center</keyword>
<dbReference type="GO" id="GO:0030313">
    <property type="term" value="C:cell envelope"/>
    <property type="evidence" value="ECO:0007669"/>
    <property type="project" value="UniProtKB-SubCell"/>
</dbReference>
<dbReference type="InterPro" id="IPR036249">
    <property type="entry name" value="Thioredoxin-like_sf"/>
</dbReference>